<dbReference type="Proteomes" id="UP000391834">
    <property type="component" value="Unassembled WGS sequence"/>
</dbReference>
<evidence type="ECO:0000313" key="1">
    <source>
        <dbReference type="EMBL" id="GET34501.1"/>
    </source>
</evidence>
<dbReference type="AlphaFoldDB" id="A0A5M4B3P8"/>
<proteinExistence type="predicted"/>
<keyword evidence="2" id="KW-1185">Reference proteome</keyword>
<comment type="caution">
    <text evidence="1">The sequence shown here is derived from an EMBL/GenBank/DDBJ whole genome shotgun (WGS) entry which is preliminary data.</text>
</comment>
<reference evidence="1 2" key="1">
    <citation type="submission" date="2019-10" db="EMBL/GenBank/DDBJ databases">
        <title>Prolixibacter strains distinguished by the presence of nitrate reductase genes were adept at nitrate-dependent anaerobic corrosion of metallic iron and carbon steel.</title>
        <authorList>
            <person name="Iino T."/>
            <person name="Shono N."/>
            <person name="Ito K."/>
            <person name="Nakamura R."/>
            <person name="Sueoka K."/>
            <person name="Harayama S."/>
            <person name="Ohkuma M."/>
        </authorList>
    </citation>
    <scope>NUCLEOTIDE SEQUENCE [LARGE SCALE GENOMIC DNA]</scope>
    <source>
        <strain evidence="1 2">JCM 13498</strain>
    </source>
</reference>
<organism evidence="1 2">
    <name type="scientific">Prolixibacter bellariivorans</name>
    <dbReference type="NCBI Taxonomy" id="314319"/>
    <lineage>
        <taxon>Bacteria</taxon>
        <taxon>Pseudomonadati</taxon>
        <taxon>Bacteroidota</taxon>
        <taxon>Bacteroidia</taxon>
        <taxon>Marinilabiliales</taxon>
        <taxon>Prolixibacteraceae</taxon>
        <taxon>Prolixibacter</taxon>
    </lineage>
</organism>
<sequence>MKGVNHVTLPENCVTFSGALVAIFACKETSKITSNKMKVLKFMVVGLLLFFTVDAEAQVSVNISSGKQTQQ</sequence>
<dbReference type="PROSITE" id="PS51257">
    <property type="entry name" value="PROKAR_LIPOPROTEIN"/>
    <property type="match status" value="1"/>
</dbReference>
<dbReference type="RefSeq" id="WP_025865833.1">
    <property type="nucleotide sequence ID" value="NZ_BLAX01000001.1"/>
</dbReference>
<accession>A0A5M4B3P8</accession>
<gene>
    <name evidence="1" type="ORF">PbJCM13498_33640</name>
</gene>
<name>A0A5M4B3P8_9BACT</name>
<dbReference type="EMBL" id="BLAX01000001">
    <property type="protein sequence ID" value="GET34501.1"/>
    <property type="molecule type" value="Genomic_DNA"/>
</dbReference>
<protein>
    <submittedName>
        <fullName evidence="1">Uncharacterized protein</fullName>
    </submittedName>
</protein>
<evidence type="ECO:0000313" key="2">
    <source>
        <dbReference type="Proteomes" id="UP000391834"/>
    </source>
</evidence>